<keyword evidence="2" id="KW-0479">Metal-binding</keyword>
<evidence type="ECO:0000313" key="10">
    <source>
        <dbReference type="EMBL" id="OSM00436.1"/>
    </source>
</evidence>
<dbReference type="CDD" id="cd07332">
    <property type="entry name" value="M48C_Oma1_like"/>
    <property type="match status" value="1"/>
</dbReference>
<dbReference type="Pfam" id="PF23368">
    <property type="entry name" value="DUF7092"/>
    <property type="match status" value="1"/>
</dbReference>
<protein>
    <submittedName>
        <fullName evidence="10">Putative peptidase M48 Ste24p</fullName>
    </submittedName>
</protein>
<evidence type="ECO:0000256" key="6">
    <source>
        <dbReference type="RuleBase" id="RU003983"/>
    </source>
</evidence>
<dbReference type="EMBL" id="LVJN01000021">
    <property type="protein sequence ID" value="OSM00436.1"/>
    <property type="molecule type" value="Genomic_DNA"/>
</dbReference>
<dbReference type="RefSeq" id="WP_085447127.1">
    <property type="nucleotide sequence ID" value="NZ_LVJN01000021.1"/>
</dbReference>
<dbReference type="InterPro" id="IPR001915">
    <property type="entry name" value="Peptidase_M48"/>
</dbReference>
<keyword evidence="5 6" id="KW-0482">Metalloprotease</keyword>
<dbReference type="STRING" id="1434232.MAIT1_00956"/>
<comment type="cofactor">
    <cofactor evidence="6">
        <name>Zn(2+)</name>
        <dbReference type="ChEBI" id="CHEBI:29105"/>
    </cofactor>
    <text evidence="6">Binds 1 zinc ion per subunit.</text>
</comment>
<reference evidence="10 11" key="1">
    <citation type="journal article" date="2016" name="BMC Genomics">
        <title>Combined genomic and structural analyses of a cultured magnetotactic bacterium reveals its niche adaptation to a dynamic environment.</title>
        <authorList>
            <person name="Araujo A.C."/>
            <person name="Morillo V."/>
            <person name="Cypriano J."/>
            <person name="Teixeira L.C."/>
            <person name="Leao P."/>
            <person name="Lyra S."/>
            <person name="Almeida L.G."/>
            <person name="Bazylinski D.A."/>
            <person name="Vasconcellos A.T."/>
            <person name="Abreu F."/>
            <person name="Lins U."/>
        </authorList>
    </citation>
    <scope>NUCLEOTIDE SEQUENCE [LARGE SCALE GENOMIC DNA]</scope>
    <source>
        <strain evidence="10 11">IT-1</strain>
    </source>
</reference>
<comment type="caution">
    <text evidence="10">The sequence shown here is derived from an EMBL/GenBank/DDBJ whole genome shotgun (WGS) entry which is preliminary data.</text>
</comment>
<evidence type="ECO:0000259" key="9">
    <source>
        <dbReference type="Pfam" id="PF23368"/>
    </source>
</evidence>
<dbReference type="GO" id="GO:0016020">
    <property type="term" value="C:membrane"/>
    <property type="evidence" value="ECO:0007669"/>
    <property type="project" value="TreeGrafter"/>
</dbReference>
<accession>A0A1Y2JZZ7</accession>
<dbReference type="PANTHER" id="PTHR22726:SF1">
    <property type="entry name" value="METALLOENDOPEPTIDASE OMA1, MITOCHONDRIAL"/>
    <property type="match status" value="1"/>
</dbReference>
<evidence type="ECO:0000256" key="4">
    <source>
        <dbReference type="ARBA" id="ARBA00022833"/>
    </source>
</evidence>
<evidence type="ECO:0000256" key="3">
    <source>
        <dbReference type="ARBA" id="ARBA00022801"/>
    </source>
</evidence>
<dbReference type="GO" id="GO:0051603">
    <property type="term" value="P:proteolysis involved in protein catabolic process"/>
    <property type="evidence" value="ECO:0007669"/>
    <property type="project" value="TreeGrafter"/>
</dbReference>
<gene>
    <name evidence="10" type="ORF">MAIT1_00956</name>
</gene>
<name>A0A1Y2JZZ7_9PROT</name>
<evidence type="ECO:0000256" key="1">
    <source>
        <dbReference type="ARBA" id="ARBA00022670"/>
    </source>
</evidence>
<evidence type="ECO:0000313" key="11">
    <source>
        <dbReference type="Proteomes" id="UP000194003"/>
    </source>
</evidence>
<dbReference type="Proteomes" id="UP000194003">
    <property type="component" value="Unassembled WGS sequence"/>
</dbReference>
<sequence>MKIEGILHHADQLLSQPCSALLGESGDLILTPQDSAMRCIGAEQWQVSDRIGSIPRRFTLPDGATFETRDNDAIDAWLAAQRDQRGGRLLHLLESRWRWIAVTLLMCTGLTWFGAIYVLPEAARQVAGSIPPSWDRVFGQQALKALDQAHLVTPSQLDEADKAHYRKLFAKIQGALSPDATPLTLQFRHSKDLGANALALASGTILVTDDLIQMLHHDEEFIAVMAHEAGHVRHRHTLRRVLQGSIVAVSIAMATGDLTRIADLSTGVPAVLLDMRHSRDFEREADDAALIYLRQQGIDPQRYTDILTRLSEDQASPPAYLSSHPPTPERIARFNKAL</sequence>
<keyword evidence="3 6" id="KW-0378">Hydrolase</keyword>
<keyword evidence="4 6" id="KW-0862">Zinc</keyword>
<keyword evidence="1 6" id="KW-0645">Protease</keyword>
<evidence type="ECO:0000256" key="5">
    <source>
        <dbReference type="ARBA" id="ARBA00023049"/>
    </source>
</evidence>
<dbReference type="Gene3D" id="3.30.2010.10">
    <property type="entry name" value="Metalloproteases ('zincins'), catalytic domain"/>
    <property type="match status" value="1"/>
</dbReference>
<keyword evidence="11" id="KW-1185">Reference proteome</keyword>
<dbReference type="InterPro" id="IPR051156">
    <property type="entry name" value="Mito/Outer_Membr_Metalloprot"/>
</dbReference>
<comment type="similarity">
    <text evidence="6">Belongs to the peptidase M48 family.</text>
</comment>
<evidence type="ECO:0000256" key="2">
    <source>
        <dbReference type="ARBA" id="ARBA00022723"/>
    </source>
</evidence>
<dbReference type="PANTHER" id="PTHR22726">
    <property type="entry name" value="METALLOENDOPEPTIDASE OMA1"/>
    <property type="match status" value="1"/>
</dbReference>
<organism evidence="10 11">
    <name type="scientific">Magnetofaba australis IT-1</name>
    <dbReference type="NCBI Taxonomy" id="1434232"/>
    <lineage>
        <taxon>Bacteria</taxon>
        <taxon>Pseudomonadati</taxon>
        <taxon>Pseudomonadota</taxon>
        <taxon>Magnetococcia</taxon>
        <taxon>Magnetococcales</taxon>
        <taxon>Magnetococcaceae</taxon>
        <taxon>Magnetofaba</taxon>
    </lineage>
</organism>
<dbReference type="GO" id="GO:0004222">
    <property type="term" value="F:metalloendopeptidase activity"/>
    <property type="evidence" value="ECO:0007669"/>
    <property type="project" value="InterPro"/>
</dbReference>
<keyword evidence="7" id="KW-0812">Transmembrane</keyword>
<evidence type="ECO:0000256" key="7">
    <source>
        <dbReference type="SAM" id="Phobius"/>
    </source>
</evidence>
<dbReference type="OrthoDB" id="9810445at2"/>
<dbReference type="Pfam" id="PF01435">
    <property type="entry name" value="Peptidase_M48"/>
    <property type="match status" value="1"/>
</dbReference>
<dbReference type="InterPro" id="IPR055518">
    <property type="entry name" value="DUF7092"/>
</dbReference>
<keyword evidence="7" id="KW-0472">Membrane</keyword>
<evidence type="ECO:0000259" key="8">
    <source>
        <dbReference type="Pfam" id="PF01435"/>
    </source>
</evidence>
<dbReference type="GO" id="GO:0046872">
    <property type="term" value="F:metal ion binding"/>
    <property type="evidence" value="ECO:0007669"/>
    <property type="project" value="UniProtKB-KW"/>
</dbReference>
<feature type="domain" description="Peptidase M48" evidence="8">
    <location>
        <begin position="191"/>
        <end position="335"/>
    </location>
</feature>
<proteinExistence type="inferred from homology"/>
<dbReference type="AlphaFoldDB" id="A0A1Y2JZZ7"/>
<feature type="domain" description="DUF7092" evidence="9">
    <location>
        <begin position="12"/>
        <end position="81"/>
    </location>
</feature>
<keyword evidence="7" id="KW-1133">Transmembrane helix</keyword>
<feature type="transmembrane region" description="Helical" evidence="7">
    <location>
        <begin position="97"/>
        <end position="119"/>
    </location>
</feature>